<comment type="caution">
    <text evidence="4">The sequence shown here is derived from an EMBL/GenBank/DDBJ whole genome shotgun (WGS) entry which is preliminary data.</text>
</comment>
<evidence type="ECO:0000256" key="1">
    <source>
        <dbReference type="ARBA" id="ARBA00007626"/>
    </source>
</evidence>
<proteinExistence type="inferred from homology"/>
<sequence length="425" mass="48044">MCDLSFCEQKLFVLVMEISLSSLFFAYHMNWDFDSVVLRAQSSFCFVYTVVVDERYTTIIIAFQTSLVMYAKCSLECLTSMAIAVAKLCKPLCSFSCPSIYFSSPIHSVSSQLLLQQSVKAAIEAKNYQQIADLLSASKETCRTSNPFSFLSNFQQDHRTKIIDEVLQGFVPLRPRSRPQVAYAYLLSFTLQTANPLPLSLAILQRTLRSGCAPVPQTHLLLSTVWLHQRMQSDQAVSSMLLQMQTIGYRPDNGICNYLISSLCKVDQYEEGVQVLRGMGRAGCVPDLDSFGSVIGPLCDLRKTKYIEELMREMVSKFRLSPRKEMVVKVLKAMRANKDAHKAVELINFLEETNIHIGFESYELVVEMCLESSLFVLAGKVVMQMTNRGFIPYIKVRHKVFEGLADAGELELAHILRKKFTELTS</sequence>
<dbReference type="InterPro" id="IPR050667">
    <property type="entry name" value="PPR-containing_protein"/>
</dbReference>
<dbReference type="STRING" id="59895.A0A103XV88"/>
<dbReference type="EMBL" id="LEKV01003832">
    <property type="protein sequence ID" value="KVH97426.1"/>
    <property type="molecule type" value="Genomic_DNA"/>
</dbReference>
<keyword evidence="5" id="KW-1185">Reference proteome</keyword>
<dbReference type="InterPro" id="IPR011990">
    <property type="entry name" value="TPR-like_helical_dom_sf"/>
</dbReference>
<evidence type="ECO:0000256" key="2">
    <source>
        <dbReference type="ARBA" id="ARBA00022737"/>
    </source>
</evidence>
<dbReference type="InterPro" id="IPR002885">
    <property type="entry name" value="PPR_rpt"/>
</dbReference>
<dbReference type="Proteomes" id="UP000243975">
    <property type="component" value="Unassembled WGS sequence"/>
</dbReference>
<dbReference type="AlphaFoldDB" id="A0A103XV88"/>
<organism evidence="4 5">
    <name type="scientific">Cynara cardunculus var. scolymus</name>
    <name type="common">Globe artichoke</name>
    <name type="synonym">Cynara scolymus</name>
    <dbReference type="NCBI Taxonomy" id="59895"/>
    <lineage>
        <taxon>Eukaryota</taxon>
        <taxon>Viridiplantae</taxon>
        <taxon>Streptophyta</taxon>
        <taxon>Embryophyta</taxon>
        <taxon>Tracheophyta</taxon>
        <taxon>Spermatophyta</taxon>
        <taxon>Magnoliopsida</taxon>
        <taxon>eudicotyledons</taxon>
        <taxon>Gunneridae</taxon>
        <taxon>Pentapetalae</taxon>
        <taxon>asterids</taxon>
        <taxon>campanulids</taxon>
        <taxon>Asterales</taxon>
        <taxon>Asteraceae</taxon>
        <taxon>Carduoideae</taxon>
        <taxon>Cardueae</taxon>
        <taxon>Carduinae</taxon>
        <taxon>Cynara</taxon>
    </lineage>
</organism>
<reference evidence="4 5" key="1">
    <citation type="journal article" date="2016" name="Sci. Rep.">
        <title>The genome sequence of the outbreeding globe artichoke constructed de novo incorporating a phase-aware low-pass sequencing strategy of F1 progeny.</title>
        <authorList>
            <person name="Scaglione D."/>
            <person name="Reyes-Chin-Wo S."/>
            <person name="Acquadro A."/>
            <person name="Froenicke L."/>
            <person name="Portis E."/>
            <person name="Beitel C."/>
            <person name="Tirone M."/>
            <person name="Mauro R."/>
            <person name="Lo Monaco A."/>
            <person name="Mauromicale G."/>
            <person name="Faccioli P."/>
            <person name="Cattivelli L."/>
            <person name="Rieseberg L."/>
            <person name="Michelmore R."/>
            <person name="Lanteri S."/>
        </authorList>
    </citation>
    <scope>NUCLEOTIDE SEQUENCE [LARGE SCALE GENOMIC DNA]</scope>
    <source>
        <strain evidence="4">2C</strain>
    </source>
</reference>
<evidence type="ECO:0000313" key="4">
    <source>
        <dbReference type="EMBL" id="KVH97426.1"/>
    </source>
</evidence>
<dbReference type="PANTHER" id="PTHR47939:SF5">
    <property type="entry name" value="PENTACOTRIPEPTIDE-REPEAT REGION OF PRORP DOMAIN-CONTAINING PROTEIN"/>
    <property type="match status" value="1"/>
</dbReference>
<dbReference type="Gene3D" id="1.25.40.10">
    <property type="entry name" value="Tetratricopeptide repeat domain"/>
    <property type="match status" value="2"/>
</dbReference>
<evidence type="ECO:0000313" key="5">
    <source>
        <dbReference type="Proteomes" id="UP000243975"/>
    </source>
</evidence>
<protein>
    <submittedName>
        <fullName evidence="4">Pentatricopeptide repeat-containing protein</fullName>
    </submittedName>
</protein>
<dbReference type="NCBIfam" id="TIGR00756">
    <property type="entry name" value="PPR"/>
    <property type="match status" value="1"/>
</dbReference>
<accession>A0A103XV88</accession>
<dbReference type="Gramene" id="KVH97426">
    <property type="protein sequence ID" value="KVH97426"/>
    <property type="gene ID" value="Ccrd_000455"/>
</dbReference>
<comment type="similarity">
    <text evidence="1">Belongs to the PPR family. P subfamily.</text>
</comment>
<feature type="repeat" description="PPR" evidence="3">
    <location>
        <begin position="252"/>
        <end position="286"/>
    </location>
</feature>
<gene>
    <name evidence="4" type="ORF">Ccrd_000455</name>
</gene>
<evidence type="ECO:0000256" key="3">
    <source>
        <dbReference type="PROSITE-ProRule" id="PRU00708"/>
    </source>
</evidence>
<dbReference type="PANTHER" id="PTHR47939">
    <property type="entry name" value="MEMBRANE-ASSOCIATED SALT-INDUCIBLE PROTEIN-LIKE"/>
    <property type="match status" value="1"/>
</dbReference>
<dbReference type="OMA" id="CIPVPQT"/>
<keyword evidence="2" id="KW-0677">Repeat</keyword>
<dbReference type="PROSITE" id="PS51375">
    <property type="entry name" value="PPR"/>
    <property type="match status" value="1"/>
</dbReference>
<name>A0A103XV88_CYNCS</name>